<gene>
    <name evidence="1" type="ORF">FFV09_02525</name>
</gene>
<reference evidence="1 2" key="1">
    <citation type="submission" date="2019-06" db="EMBL/GenBank/DDBJ databases">
        <title>Saccharibacillus brassicae sp. nov., an endophytic bacterium isolated from Chinese cabbage seeds (Brassica pekinensis).</title>
        <authorList>
            <person name="Jiang L."/>
            <person name="Lee J."/>
            <person name="Kim S.W."/>
        </authorList>
    </citation>
    <scope>NUCLEOTIDE SEQUENCE [LARGE SCALE GENOMIC DNA]</scope>
    <source>
        <strain evidence="2">KCTC 43072 / ATSA2</strain>
    </source>
</reference>
<name>A0A4Y6USV7_SACBS</name>
<sequence length="137" mass="15666">MKHWVGKKVVVDNGGPYQTKRYGTLIRWNDKEQYVVLSPGGVRIGMKDIMSIREIAVLPQEVRRAAGRPNAIGYVMKTMRQFEHAILFNSAVMVWQGDKLLASSTRLVKHNDQTVTLEDGAVLDKREHRFIVRSFRG</sequence>
<proteinExistence type="predicted"/>
<protein>
    <submittedName>
        <fullName evidence="1">Uncharacterized protein</fullName>
    </submittedName>
</protein>
<dbReference type="Proteomes" id="UP000316968">
    <property type="component" value="Chromosome"/>
</dbReference>
<dbReference type="RefSeq" id="WP_141446227.1">
    <property type="nucleotide sequence ID" value="NZ_CP041217.1"/>
</dbReference>
<dbReference type="EMBL" id="CP041217">
    <property type="protein sequence ID" value="QDH19840.1"/>
    <property type="molecule type" value="Genomic_DNA"/>
</dbReference>
<accession>A0A4Y6USV7</accession>
<evidence type="ECO:0000313" key="1">
    <source>
        <dbReference type="EMBL" id="QDH19840.1"/>
    </source>
</evidence>
<evidence type="ECO:0000313" key="2">
    <source>
        <dbReference type="Proteomes" id="UP000316968"/>
    </source>
</evidence>
<dbReference type="AlphaFoldDB" id="A0A4Y6USV7"/>
<organism evidence="1 2">
    <name type="scientific">Saccharibacillus brassicae</name>
    <dbReference type="NCBI Taxonomy" id="2583377"/>
    <lineage>
        <taxon>Bacteria</taxon>
        <taxon>Bacillati</taxon>
        <taxon>Bacillota</taxon>
        <taxon>Bacilli</taxon>
        <taxon>Bacillales</taxon>
        <taxon>Paenibacillaceae</taxon>
        <taxon>Saccharibacillus</taxon>
    </lineage>
</organism>
<dbReference type="OrthoDB" id="2599832at2"/>
<keyword evidence="2" id="KW-1185">Reference proteome</keyword>
<dbReference type="KEGG" id="saca:FFV09_02525"/>